<dbReference type="SUPFAM" id="SSF48726">
    <property type="entry name" value="Immunoglobulin"/>
    <property type="match status" value="2"/>
</dbReference>
<dbReference type="Gene3D" id="2.30.39.10">
    <property type="entry name" value="Alpha-1-antitrypsin, domain 1"/>
    <property type="match status" value="1"/>
</dbReference>
<dbReference type="InterPro" id="IPR000215">
    <property type="entry name" value="Serpin_fam"/>
</dbReference>
<proteinExistence type="inferred from homology"/>
<organism evidence="4 5">
    <name type="scientific">Scleropages formosus</name>
    <name type="common">Asian bonytongue</name>
    <name type="synonym">Osteoglossum formosum</name>
    <dbReference type="NCBI Taxonomy" id="113540"/>
    <lineage>
        <taxon>Eukaryota</taxon>
        <taxon>Metazoa</taxon>
        <taxon>Chordata</taxon>
        <taxon>Craniata</taxon>
        <taxon>Vertebrata</taxon>
        <taxon>Euteleostomi</taxon>
        <taxon>Actinopterygii</taxon>
        <taxon>Neopterygii</taxon>
        <taxon>Teleostei</taxon>
        <taxon>Osteoglossocephala</taxon>
        <taxon>Osteoglossomorpha</taxon>
        <taxon>Osteoglossiformes</taxon>
        <taxon>Osteoglossidae</taxon>
        <taxon>Scleropages</taxon>
    </lineage>
</organism>
<dbReference type="SMART" id="SM00093">
    <property type="entry name" value="SERPIN"/>
    <property type="match status" value="1"/>
</dbReference>
<dbReference type="InterPro" id="IPR013106">
    <property type="entry name" value="Ig_V-set"/>
</dbReference>
<dbReference type="InterPro" id="IPR036186">
    <property type="entry name" value="Serpin_sf"/>
</dbReference>
<dbReference type="Proteomes" id="UP000694397">
    <property type="component" value="Chromosome 16"/>
</dbReference>
<dbReference type="SMART" id="SM00408">
    <property type="entry name" value="IGc2"/>
    <property type="match status" value="2"/>
</dbReference>
<dbReference type="GeneTree" id="ENSGT00940000159681"/>
<dbReference type="Gene3D" id="3.30.497.10">
    <property type="entry name" value="Antithrombin, subunit I, domain 2"/>
    <property type="match status" value="1"/>
</dbReference>
<evidence type="ECO:0000259" key="3">
    <source>
        <dbReference type="PROSITE" id="PS50835"/>
    </source>
</evidence>
<dbReference type="OrthoDB" id="6433428at2759"/>
<feature type="compositionally biased region" description="Basic and acidic residues" evidence="2">
    <location>
        <begin position="14"/>
        <end position="32"/>
    </location>
</feature>
<reference evidence="4" key="2">
    <citation type="submission" date="2025-08" db="UniProtKB">
        <authorList>
            <consortium name="Ensembl"/>
        </authorList>
    </citation>
    <scope>IDENTIFICATION</scope>
</reference>
<dbReference type="GO" id="GO:0004867">
    <property type="term" value="F:serine-type endopeptidase inhibitor activity"/>
    <property type="evidence" value="ECO:0007669"/>
    <property type="project" value="InterPro"/>
</dbReference>
<dbReference type="InterPro" id="IPR013783">
    <property type="entry name" value="Ig-like_fold"/>
</dbReference>
<dbReference type="Gene3D" id="2.60.40.10">
    <property type="entry name" value="Immunoglobulins"/>
    <property type="match status" value="2"/>
</dbReference>
<accession>A0A8C9VXZ2</accession>
<keyword evidence="5" id="KW-1185">Reference proteome</keyword>
<feature type="domain" description="Ig-like" evidence="3">
    <location>
        <begin position="166"/>
        <end position="243"/>
    </location>
</feature>
<dbReference type="SMART" id="SM00409">
    <property type="entry name" value="IG"/>
    <property type="match status" value="2"/>
</dbReference>
<evidence type="ECO:0000313" key="4">
    <source>
        <dbReference type="Ensembl" id="ENSSFOP00015066219.1"/>
    </source>
</evidence>
<dbReference type="InterPro" id="IPR003599">
    <property type="entry name" value="Ig_sub"/>
</dbReference>
<dbReference type="Ensembl" id="ENSSFOT00015055916.1">
    <property type="protein sequence ID" value="ENSSFOP00015066219.1"/>
    <property type="gene ID" value="ENSSFOG00015000811.2"/>
</dbReference>
<reference evidence="4 5" key="1">
    <citation type="submission" date="2019-04" db="EMBL/GenBank/DDBJ databases">
        <authorList>
            <consortium name="Wellcome Sanger Institute Data Sharing"/>
        </authorList>
    </citation>
    <scope>NUCLEOTIDE SEQUENCE [LARGE SCALE GENOMIC DNA]</scope>
</reference>
<evidence type="ECO:0000256" key="2">
    <source>
        <dbReference type="SAM" id="MobiDB-lite"/>
    </source>
</evidence>
<dbReference type="SUPFAM" id="SSF56574">
    <property type="entry name" value="Serpins"/>
    <property type="match status" value="1"/>
</dbReference>
<reference evidence="4" key="3">
    <citation type="submission" date="2025-09" db="UniProtKB">
        <authorList>
            <consortium name="Ensembl"/>
        </authorList>
    </citation>
    <scope>IDENTIFICATION</scope>
</reference>
<dbReference type="Pfam" id="PF07686">
    <property type="entry name" value="V-set"/>
    <property type="match status" value="1"/>
</dbReference>
<dbReference type="InterPro" id="IPR036179">
    <property type="entry name" value="Ig-like_dom_sf"/>
</dbReference>
<dbReference type="InterPro" id="IPR007110">
    <property type="entry name" value="Ig-like_dom"/>
</dbReference>
<dbReference type="PANTHER" id="PTHR11461">
    <property type="entry name" value="SERINE PROTEASE INHIBITOR, SERPIN"/>
    <property type="match status" value="1"/>
</dbReference>
<gene>
    <name evidence="4" type="primary">serping1</name>
</gene>
<dbReference type="InterPro" id="IPR003598">
    <property type="entry name" value="Ig_sub2"/>
</dbReference>
<dbReference type="AlphaFoldDB" id="A0A8C9VXZ2"/>
<protein>
    <submittedName>
        <fullName evidence="4">Serpin peptidase inhibitor, clade G (C1 inhibitor), member 1</fullName>
    </submittedName>
</protein>
<feature type="domain" description="Ig-like" evidence="3">
    <location>
        <begin position="39"/>
        <end position="145"/>
    </location>
</feature>
<comment type="similarity">
    <text evidence="1">Belongs to the serpin family.</text>
</comment>
<name>A0A8C9VXZ2_SCLFO</name>
<dbReference type="InterPro" id="IPR023796">
    <property type="entry name" value="Serpin_dom"/>
</dbReference>
<evidence type="ECO:0000256" key="1">
    <source>
        <dbReference type="RuleBase" id="RU000411"/>
    </source>
</evidence>
<feature type="region of interest" description="Disordered" evidence="2">
    <location>
        <begin position="1"/>
        <end position="43"/>
    </location>
</feature>
<dbReference type="Pfam" id="PF00079">
    <property type="entry name" value="Serpin"/>
    <property type="match status" value="1"/>
</dbReference>
<dbReference type="GO" id="GO:0005615">
    <property type="term" value="C:extracellular space"/>
    <property type="evidence" value="ECO:0007669"/>
    <property type="project" value="InterPro"/>
</dbReference>
<dbReference type="PANTHER" id="PTHR11461:SF159">
    <property type="entry name" value="PLASMA PROTEASE C1 INHIBITOR"/>
    <property type="match status" value="1"/>
</dbReference>
<dbReference type="InterPro" id="IPR042178">
    <property type="entry name" value="Serpin_sf_1"/>
</dbReference>
<evidence type="ECO:0000313" key="5">
    <source>
        <dbReference type="Proteomes" id="UP000694397"/>
    </source>
</evidence>
<dbReference type="InterPro" id="IPR042185">
    <property type="entry name" value="Serpin_sf_2"/>
</dbReference>
<sequence length="678" mass="75229">MIVARRGTGRARRGRTDRQTDKRIDGRTDRRQRGTTRPPPFEMSASTTLRILSLLLFAELSLSATDLYVTLGSTLVLHCIPPNYTEVGEPRYSWTHVPLQDTLAPALHSSSLSISKIGPKDAGLYECVTEGWVQRWGDERKMRLKAAFFVHITESTDLQQEELLDVERGDSITLACSSAPQSSSILITWHREVQSGKEELDLGLESEGGANGSRRIHWAPPNLGPWAIKVNDVTAEDSGVYRCSWQEHGVLKNHTMELVVKAPTPQPPPRCHGYTTPWETCKAENSRSGKAILVESLTEFSMHLYSLLSKSNPSSNLLFSPISIAGVLTNLLLGARGQTRTSLERALHLPSFFSCLHSEMKNLRQELKENVEIASQIYYHAELKLEETFANQSEVLYGSRPQRLSENGERNVDMINAWVADKTHQRIKHLVKSLPSSAQLVVLNTIYFNGKWLVKFQQRKELAEFLTSSGDLVPVPVLYSSKYKMALSYSKELDAQVAAVPLSGQARLFVLLPNTLSSRDLEALESKMDESNIRGMVKSMESVTPETVEVTLPIMKLDISTDLMGLLEDMGLSDLFGSPNLCGLSAEDTYLPLALSDAQHRSFLSLTESGVEGPPLTDSPKNVCNVVDLVIDRRHSGTPDRSCKHRGGELNGAPSEVTALSVSLLFTATYWAGRWNKA</sequence>
<dbReference type="PROSITE" id="PS50835">
    <property type="entry name" value="IG_LIKE"/>
    <property type="match status" value="2"/>
</dbReference>